<evidence type="ECO:0000313" key="1">
    <source>
        <dbReference type="EMBL" id="KOR89403.1"/>
    </source>
</evidence>
<proteinExistence type="predicted"/>
<reference evidence="2" key="1">
    <citation type="submission" date="2015-08" db="EMBL/GenBank/DDBJ databases">
        <title>Genome sequencing project for genomic taxonomy and phylogenomics of Bacillus-like bacteria.</title>
        <authorList>
            <person name="Liu B."/>
            <person name="Wang J."/>
            <person name="Zhu Y."/>
            <person name="Liu G."/>
            <person name="Chen Q."/>
            <person name="Chen Z."/>
            <person name="Lan J."/>
            <person name="Che J."/>
            <person name="Ge C."/>
            <person name="Shi H."/>
            <person name="Pan Z."/>
            <person name="Liu X."/>
        </authorList>
    </citation>
    <scope>NUCLEOTIDE SEQUENCE [LARGE SCALE GENOMIC DNA]</scope>
    <source>
        <strain evidence="2">FJAT-22460</strain>
    </source>
</reference>
<accession>A0A0M1P4K0</accession>
<dbReference type="RefSeq" id="WP_054402447.1">
    <property type="nucleotide sequence ID" value="NZ_LIUT01000001.1"/>
</dbReference>
<organism evidence="1 2">
    <name type="scientific">Paenibacillus solani</name>
    <dbReference type="NCBI Taxonomy" id="1705565"/>
    <lineage>
        <taxon>Bacteria</taxon>
        <taxon>Bacillati</taxon>
        <taxon>Bacillota</taxon>
        <taxon>Bacilli</taxon>
        <taxon>Bacillales</taxon>
        <taxon>Paenibacillaceae</taxon>
        <taxon>Paenibacillus</taxon>
    </lineage>
</organism>
<dbReference type="Pfam" id="PF19635">
    <property type="entry name" value="DUF6138"/>
    <property type="match status" value="1"/>
</dbReference>
<gene>
    <name evidence="1" type="ORF">AM231_09810</name>
</gene>
<evidence type="ECO:0000313" key="2">
    <source>
        <dbReference type="Proteomes" id="UP000036932"/>
    </source>
</evidence>
<dbReference type="InterPro" id="IPR046136">
    <property type="entry name" value="DUF6138"/>
</dbReference>
<dbReference type="EMBL" id="LIUT01000001">
    <property type="protein sequence ID" value="KOR89403.1"/>
    <property type="molecule type" value="Genomic_DNA"/>
</dbReference>
<name>A0A0M1P4K0_9BACL</name>
<sequence>MDAAVQRFLDDVWNELMIIYNKESVRINEFIGQSPLQVGVKDYLQVAWRDGKIHIDVEEPLDWIDSSYTIEAGPYIAELTDELIRSELYPALHKRMEEFFLSDKLGPRFFDYRFQIVLSFEMEDEDIKICDQLVNNEKLNQLRQSIEKFISSDIMPDLPVLPSVSDQFFFSRHLMNPDLMKQEEEVVDPLIRHLSDKLRSNRERLNEWIGQYTSAMDDWIQNVYLPRYFMRADSYDMDWTPKEGMSLMNPNEDQLSFFVYAALQIGKSKPDTRERYLKLAVQLGSKQAADYIRRGSGKFAPVYKGSRAEIHNNDITQTIEVRILAEEEAAYGEALDQITELLQKGFPKEYNLKLKSKQKNYLPLKKMAKSGLHQFFAVALTYPALYPKLAVYANTTMERYAWYKDTEPSEKSVMPGTYAVLGLGLYSREYLSLLSRYMEMVDTEHQMIQDSYAEVFIDAHGVEPELMTVLVDILLAGNDEARPVNNFVIDRVEVAEALLQALLSKEIYEREQVLYRIFGSRTKLGKAVKSGQTELELRVIFSKLLALVS</sequence>
<dbReference type="AlphaFoldDB" id="A0A0M1P4K0"/>
<comment type="caution">
    <text evidence="1">The sequence shown here is derived from an EMBL/GenBank/DDBJ whole genome shotgun (WGS) entry which is preliminary data.</text>
</comment>
<dbReference type="PATRIC" id="fig|1705565.3.peg.3944"/>
<keyword evidence="2" id="KW-1185">Reference proteome</keyword>
<dbReference type="OrthoDB" id="1089802at2"/>
<dbReference type="Proteomes" id="UP000036932">
    <property type="component" value="Unassembled WGS sequence"/>
</dbReference>
<protein>
    <submittedName>
        <fullName evidence="1">Uncharacterized protein</fullName>
    </submittedName>
</protein>